<keyword evidence="2" id="KW-0140">cGMP</keyword>
<feature type="binding site" evidence="6">
    <location>
        <position position="660"/>
    </location>
    <ligand>
        <name>AMP</name>
        <dbReference type="ChEBI" id="CHEBI:456215"/>
    </ligand>
</feature>
<dbReference type="SUPFAM" id="SSF55781">
    <property type="entry name" value="GAF domain-like"/>
    <property type="match status" value="2"/>
</dbReference>
<proteinExistence type="inferred from homology"/>
<evidence type="ECO:0000259" key="10">
    <source>
        <dbReference type="PROSITE" id="PS51845"/>
    </source>
</evidence>
<name>A0A8C4NVZ6_DICLA</name>
<sequence>MSVQKEDVEKFLKGNPAFAKQYFAKKMAPATLSKASGLPEKQIDFSQFQELCQFEESQIMYDLIKDMQENINVEKVIFTILKRISALIHADRCSLFMYRQRNGIGELATRLFNVSTNAELDDCVVPPDSEIVYPLDLGIVGNVALTKKTVNVKDVKESQYFSSFVDELTDYQTKNVLATPILNGKDLVAVIMALNKTTGPHFTAEDEDLFLKYLKIATLNLKIYHLSYLHSCETRKGQLLLWSANKVFEELTDIERQFHKALYTVRAYLNCDRYSVGLLDMTKEKEFFDIWPVLMGEQAPYSGPVTPDGREVIFYKVIDYILHGKEDIKVIPNPTPDHWALCSGLPTYVAESGFICNIMNVADEDMFQFQTEPLDNSGWTIKNVLSLPIVNKKEEIVGVATFYNRKDGKPFDDQDEQLMEALTQFLGWSVLNTDTYDKMNKLENRKDIAQDMVLYHVKCRDDEIQNILVSSVYLFNINHFRIKQDQPLHYPCYRKITYHNWRHGFNVGQTMFTLLTTGMLKRYYTDLEVMAMITAGFLHDIDHRGTNNLYQVKSGNPLAKLHGSSILERHHLEFGKFLLGDESLNIYQNLHRRQVDHVIHLTDIAIIATDLALYFKKRTMFQKIVDLSHTYEDEKKWVDFMSLETTRKEILMAMMMTACDLSAITKPWEVQSKVALSVAAEFWEQGDLERTVLEQQPIPMMDRNKAAELPKLQCGFIDFVCTFVYKEFSRFHPQIQPMLDGILNNRKEWNAKKEEYEAKLKAIEEEKAAKEATTASKDLLSMLKRSKSCSHDGSAPRRLLTG</sequence>
<dbReference type="Ensembl" id="ENSDLAT00005054548.2">
    <property type="protein sequence ID" value="ENSDLAP00005051220.2"/>
    <property type="gene ID" value="ENSDLAG00005020933.2"/>
</dbReference>
<dbReference type="PROSITE" id="PS00126">
    <property type="entry name" value="PDEASE_I_1"/>
    <property type="match status" value="1"/>
</dbReference>
<feature type="binding site" evidence="7">
    <location>
        <position position="540"/>
    </location>
    <ligand>
        <name>Zn(2+)</name>
        <dbReference type="ChEBI" id="CHEBI:29105"/>
        <label>1</label>
    </ligand>
</feature>
<evidence type="ECO:0000256" key="7">
    <source>
        <dbReference type="PIRSR" id="PIRSR623088-3"/>
    </source>
</evidence>
<feature type="binding site" evidence="6">
    <location>
        <position position="713"/>
    </location>
    <ligand>
        <name>AMP</name>
        <dbReference type="ChEBI" id="CHEBI:456215"/>
    </ligand>
</feature>
<dbReference type="AlphaFoldDB" id="A0A8C4NVZ6"/>
<feature type="coiled-coil region" evidence="9">
    <location>
        <begin position="739"/>
        <end position="773"/>
    </location>
</feature>
<dbReference type="SMART" id="SM00065">
    <property type="entry name" value="GAF"/>
    <property type="match status" value="2"/>
</dbReference>
<accession>A0A8C4NVZ6</accession>
<dbReference type="CDD" id="cd00077">
    <property type="entry name" value="HDc"/>
    <property type="match status" value="1"/>
</dbReference>
<dbReference type="Gene3D" id="3.30.450.40">
    <property type="match status" value="2"/>
</dbReference>
<dbReference type="InterPro" id="IPR023088">
    <property type="entry name" value="PDEase"/>
</dbReference>
<keyword evidence="4 8" id="KW-0378">Hydrolase</keyword>
<dbReference type="Proteomes" id="UP000694389">
    <property type="component" value="Unassembled WGS sequence"/>
</dbReference>
<keyword evidence="3 7" id="KW-0479">Metal-binding</keyword>
<evidence type="ECO:0000256" key="3">
    <source>
        <dbReference type="ARBA" id="ARBA00022723"/>
    </source>
</evidence>
<dbReference type="Gene3D" id="1.10.1300.10">
    <property type="entry name" value="3'5'-cyclic nucleotide phosphodiesterase, catalytic domain"/>
    <property type="match status" value="1"/>
</dbReference>
<dbReference type="GO" id="GO:0046872">
    <property type="term" value="F:metal ion binding"/>
    <property type="evidence" value="ECO:0007669"/>
    <property type="project" value="UniProtKB-KW"/>
</dbReference>
<dbReference type="FunFam" id="3.30.450.40:FF:000001">
    <property type="entry name" value="Phosphodiesterase"/>
    <property type="match status" value="1"/>
</dbReference>
<dbReference type="Pfam" id="PF01590">
    <property type="entry name" value="GAF"/>
    <property type="match status" value="2"/>
</dbReference>
<dbReference type="FunFam" id="3.30.450.40:FF:000010">
    <property type="entry name" value="Phosphodiesterase"/>
    <property type="match status" value="1"/>
</dbReference>
<dbReference type="Pfam" id="PF00233">
    <property type="entry name" value="PDEase_I"/>
    <property type="match status" value="1"/>
</dbReference>
<feature type="binding site" evidence="7">
    <location>
        <position position="540"/>
    </location>
    <ligand>
        <name>Zn(2+)</name>
        <dbReference type="ChEBI" id="CHEBI:29105"/>
        <label>2</label>
    </ligand>
</feature>
<reference evidence="11" key="2">
    <citation type="submission" date="2025-09" db="UniProtKB">
        <authorList>
            <consortium name="Ensembl"/>
        </authorList>
    </citation>
    <scope>IDENTIFICATION</scope>
</reference>
<feature type="binding site" evidence="7">
    <location>
        <position position="539"/>
    </location>
    <ligand>
        <name>Zn(2+)</name>
        <dbReference type="ChEBI" id="CHEBI:29105"/>
        <label>1</label>
    </ligand>
</feature>
<evidence type="ECO:0000313" key="12">
    <source>
        <dbReference type="Proteomes" id="UP000694389"/>
    </source>
</evidence>
<dbReference type="GO" id="GO:0007165">
    <property type="term" value="P:signal transduction"/>
    <property type="evidence" value="ECO:0007669"/>
    <property type="project" value="InterPro"/>
</dbReference>
<dbReference type="PANTHER" id="PTHR11347">
    <property type="entry name" value="CYCLIC NUCLEOTIDE PHOSPHODIESTERASE"/>
    <property type="match status" value="1"/>
</dbReference>
<evidence type="ECO:0000256" key="9">
    <source>
        <dbReference type="SAM" id="Coils"/>
    </source>
</evidence>
<feature type="active site" description="Proton donor" evidence="5">
    <location>
        <position position="499"/>
    </location>
</feature>
<protein>
    <recommendedName>
        <fullName evidence="8">Phosphodiesterase</fullName>
        <ecNumber evidence="8">3.1.4.-</ecNumber>
    </recommendedName>
</protein>
<dbReference type="InterPro" id="IPR003018">
    <property type="entry name" value="GAF"/>
</dbReference>
<dbReference type="InterPro" id="IPR036971">
    <property type="entry name" value="PDEase_catalytic_dom_sf"/>
</dbReference>
<reference evidence="11" key="1">
    <citation type="submission" date="2025-08" db="UniProtKB">
        <authorList>
            <consortium name="Ensembl"/>
        </authorList>
    </citation>
    <scope>IDENTIFICATION</scope>
</reference>
<evidence type="ECO:0000256" key="1">
    <source>
        <dbReference type="ARBA" id="ARBA00007648"/>
    </source>
</evidence>
<dbReference type="InterPro" id="IPR003607">
    <property type="entry name" value="HD/PDEase_dom"/>
</dbReference>
<dbReference type="InterPro" id="IPR023174">
    <property type="entry name" value="PDEase_CS"/>
</dbReference>
<evidence type="ECO:0000256" key="4">
    <source>
        <dbReference type="ARBA" id="ARBA00022801"/>
    </source>
</evidence>
<evidence type="ECO:0000256" key="2">
    <source>
        <dbReference type="ARBA" id="ARBA00022535"/>
    </source>
</evidence>
<dbReference type="PROSITE" id="PS51845">
    <property type="entry name" value="PDEASE_I_2"/>
    <property type="match status" value="1"/>
</dbReference>
<evidence type="ECO:0000313" key="11">
    <source>
        <dbReference type="Ensembl" id="ENSDLAP00005051220.2"/>
    </source>
</evidence>
<dbReference type="InterPro" id="IPR002073">
    <property type="entry name" value="PDEase_catalytic_dom"/>
</dbReference>
<evidence type="ECO:0000256" key="5">
    <source>
        <dbReference type="PIRSR" id="PIRSR623088-1"/>
    </source>
</evidence>
<dbReference type="PRINTS" id="PR00387">
    <property type="entry name" value="PDIESTERASE1"/>
</dbReference>
<feature type="binding site" evidence="6">
    <location>
        <position position="540"/>
    </location>
    <ligand>
        <name>AMP</name>
        <dbReference type="ChEBI" id="CHEBI:456215"/>
    </ligand>
</feature>
<dbReference type="GO" id="GO:0004114">
    <property type="term" value="F:3',5'-cyclic-nucleotide phosphodiesterase activity"/>
    <property type="evidence" value="ECO:0007669"/>
    <property type="project" value="InterPro"/>
</dbReference>
<feature type="domain" description="PDEase" evidence="10">
    <location>
        <begin position="410"/>
        <end position="756"/>
    </location>
</feature>
<comment type="cofactor">
    <cofactor evidence="8">
        <name>a divalent metal cation</name>
        <dbReference type="ChEBI" id="CHEBI:60240"/>
    </cofactor>
    <text evidence="8">Binds 2 divalent metal cations per subunit. Site 1 may preferentially bind zinc ions, while site 2 has a preference for magnesium and/or manganese ions.</text>
</comment>
<evidence type="ECO:0000256" key="8">
    <source>
        <dbReference type="RuleBase" id="RU363067"/>
    </source>
</evidence>
<feature type="binding site" evidence="6">
    <location>
        <begin position="499"/>
        <end position="503"/>
    </location>
    <ligand>
        <name>AMP</name>
        <dbReference type="ChEBI" id="CHEBI:456215"/>
    </ligand>
</feature>
<keyword evidence="12" id="KW-1185">Reference proteome</keyword>
<evidence type="ECO:0000256" key="6">
    <source>
        <dbReference type="PIRSR" id="PIRSR623088-2"/>
    </source>
</evidence>
<dbReference type="GeneTree" id="ENSGT00940000156471"/>
<dbReference type="EC" id="3.1.4.-" evidence="8"/>
<feature type="binding site" evidence="7">
    <location>
        <position position="503"/>
    </location>
    <ligand>
        <name>Zn(2+)</name>
        <dbReference type="ChEBI" id="CHEBI:29105"/>
        <label>1</label>
    </ligand>
</feature>
<organism evidence="11 12">
    <name type="scientific">Dicentrarchus labrax</name>
    <name type="common">European seabass</name>
    <name type="synonym">Morone labrax</name>
    <dbReference type="NCBI Taxonomy" id="13489"/>
    <lineage>
        <taxon>Eukaryota</taxon>
        <taxon>Metazoa</taxon>
        <taxon>Chordata</taxon>
        <taxon>Craniata</taxon>
        <taxon>Vertebrata</taxon>
        <taxon>Euteleostomi</taxon>
        <taxon>Actinopterygii</taxon>
        <taxon>Neopterygii</taxon>
        <taxon>Teleostei</taxon>
        <taxon>Neoteleostei</taxon>
        <taxon>Acanthomorphata</taxon>
        <taxon>Eupercaria</taxon>
        <taxon>Moronidae</taxon>
        <taxon>Dicentrarchus</taxon>
    </lineage>
</organism>
<dbReference type="FunFam" id="1.10.1300.10:FF:000003">
    <property type="entry name" value="Phosphodiesterase"/>
    <property type="match status" value="1"/>
</dbReference>
<dbReference type="SMART" id="SM00471">
    <property type="entry name" value="HDc"/>
    <property type="match status" value="1"/>
</dbReference>
<feature type="binding site" evidence="7">
    <location>
        <position position="660"/>
    </location>
    <ligand>
        <name>Zn(2+)</name>
        <dbReference type="ChEBI" id="CHEBI:29105"/>
        <label>1</label>
    </ligand>
</feature>
<dbReference type="SUPFAM" id="SSF109604">
    <property type="entry name" value="HD-domain/PDEase-like"/>
    <property type="match status" value="1"/>
</dbReference>
<dbReference type="InterPro" id="IPR029016">
    <property type="entry name" value="GAF-like_dom_sf"/>
</dbReference>
<comment type="similarity">
    <text evidence="1 8">Belongs to the cyclic nucleotide phosphodiesterase family.</text>
</comment>
<keyword evidence="9" id="KW-0175">Coiled coil</keyword>